<evidence type="ECO:0000313" key="2">
    <source>
        <dbReference type="EMBL" id="OQZ92233.1"/>
    </source>
</evidence>
<dbReference type="EMBL" id="LASW01000119">
    <property type="protein sequence ID" value="KKB97605.1"/>
    <property type="molecule type" value="Genomic_DNA"/>
</dbReference>
<dbReference type="Gene3D" id="1.10.287.1060">
    <property type="entry name" value="ESAT-6-like"/>
    <property type="match status" value="1"/>
</dbReference>
<sequence>MASSDGITYHPGAVGDHAHGVISNAGTLDQIHADAHQLTQMLTEYFAGHGATGFFDAQAQMLSGLQGLIETIGHHGSTIGSVLDGAISTDETIKSLF</sequence>
<comment type="caution">
    <text evidence="1">The sequence shown here is derived from an EMBL/GenBank/DDBJ whole genome shotgun (WGS) entry which is preliminary data.</text>
</comment>
<dbReference type="Proteomes" id="UP000034416">
    <property type="component" value="Unassembled WGS sequence"/>
</dbReference>
<dbReference type="AlphaFoldDB" id="A0A0F5MS74"/>
<dbReference type="OrthoDB" id="4762157at2"/>
<reference evidence="1" key="2">
    <citation type="submission" date="2015-04" db="EMBL/GenBank/DDBJ databases">
        <title>Genome sequence of Mycobacterium arupense strain GUC1.</title>
        <authorList>
            <person name="Greninger A.L."/>
            <person name="Cunningham G."/>
            <person name="Chiu C.Y."/>
            <person name="Miller S."/>
        </authorList>
    </citation>
    <scope>NUCLEOTIDE SEQUENCE</scope>
    <source>
        <strain evidence="1">GUC1</strain>
    </source>
</reference>
<dbReference type="SUPFAM" id="SSF140453">
    <property type="entry name" value="EsxAB dimer-like"/>
    <property type="match status" value="1"/>
</dbReference>
<reference evidence="3" key="1">
    <citation type="submission" date="2015-04" db="EMBL/GenBank/DDBJ databases">
        <title>Genome sequence of Mycobacterium arupense GUC1.</title>
        <authorList>
            <person name="Greninger A.L."/>
            <person name="Cunningham G."/>
            <person name="Chiu C.Y."/>
            <person name="Miller S."/>
        </authorList>
    </citation>
    <scope>NUCLEOTIDE SEQUENCE [LARGE SCALE GENOMIC DNA]</scope>
    <source>
        <strain evidence="3">GUC1</strain>
    </source>
</reference>
<accession>A0A0F5MS74</accession>
<dbReference type="RefSeq" id="WP_046191044.1">
    <property type="nucleotide sequence ID" value="NZ_JACKUJ010000049.1"/>
</dbReference>
<evidence type="ECO:0000313" key="3">
    <source>
        <dbReference type="Proteomes" id="UP000034416"/>
    </source>
</evidence>
<name>A0A0F5MS74_9MYCO</name>
<dbReference type="STRING" id="342002.BST15_19110"/>
<keyword evidence="4" id="KW-1185">Reference proteome</keyword>
<dbReference type="InterPro" id="IPR036689">
    <property type="entry name" value="ESAT-6-like_sf"/>
</dbReference>
<proteinExistence type="predicted"/>
<reference evidence="2 4" key="3">
    <citation type="submission" date="2016-12" db="EMBL/GenBank/DDBJ databases">
        <title>The new phylogeny of genus Mycobacterium.</title>
        <authorList>
            <person name="Tortoli E."/>
            <person name="Trovato A."/>
            <person name="Cirillo D.M."/>
        </authorList>
    </citation>
    <scope>NUCLEOTIDE SEQUENCE [LARGE SCALE GENOMIC DNA]</scope>
    <source>
        <strain evidence="2 4">DSM 44942</strain>
    </source>
</reference>
<dbReference type="EMBL" id="MVHH01000064">
    <property type="protein sequence ID" value="OQZ92233.1"/>
    <property type="molecule type" value="Genomic_DNA"/>
</dbReference>
<evidence type="ECO:0000313" key="1">
    <source>
        <dbReference type="EMBL" id="KKB97605.1"/>
    </source>
</evidence>
<protein>
    <submittedName>
        <fullName evidence="1">Secretion protein</fullName>
    </submittedName>
</protein>
<dbReference type="PATRIC" id="fig|342002.3.peg.3931"/>
<evidence type="ECO:0000313" key="4">
    <source>
        <dbReference type="Proteomes" id="UP000192327"/>
    </source>
</evidence>
<organism evidence="1 3">
    <name type="scientific">Mycolicibacter arupensis</name>
    <dbReference type="NCBI Taxonomy" id="342002"/>
    <lineage>
        <taxon>Bacteria</taxon>
        <taxon>Bacillati</taxon>
        <taxon>Actinomycetota</taxon>
        <taxon>Actinomycetes</taxon>
        <taxon>Mycobacteriales</taxon>
        <taxon>Mycobacteriaceae</taxon>
        <taxon>Mycolicibacter</taxon>
    </lineage>
</organism>
<dbReference type="Proteomes" id="UP000192327">
    <property type="component" value="Unassembled WGS sequence"/>
</dbReference>
<gene>
    <name evidence="2" type="ORF">BST15_19110</name>
    <name evidence="1" type="ORF">WR43_18370</name>
</gene>